<accession>A0A318PEQ7</accession>
<evidence type="ECO:0008006" key="8">
    <source>
        <dbReference type="Google" id="ProtNLM"/>
    </source>
</evidence>
<feature type="domain" description="HTH rpiR-type" evidence="4">
    <location>
        <begin position="1"/>
        <end position="77"/>
    </location>
</feature>
<reference evidence="6 7" key="1">
    <citation type="submission" date="2017-07" db="EMBL/GenBank/DDBJ databases">
        <title>A draft genome sequence of Komagataeibacter xylinus LMG 1515.</title>
        <authorList>
            <person name="Skraban J."/>
            <person name="Cleenwerck I."/>
            <person name="Vandamme P."/>
            <person name="Trcek J."/>
        </authorList>
    </citation>
    <scope>NUCLEOTIDE SEQUENCE [LARGE SCALE GENOMIC DNA]</scope>
    <source>
        <strain evidence="6 7">LMG 1515</strain>
    </source>
</reference>
<feature type="domain" description="SIS" evidence="5">
    <location>
        <begin position="125"/>
        <end position="261"/>
    </location>
</feature>
<dbReference type="InterPro" id="IPR035472">
    <property type="entry name" value="RpiR-like_SIS"/>
</dbReference>
<dbReference type="PANTHER" id="PTHR30514:SF18">
    <property type="entry name" value="RPIR-FAMILY TRANSCRIPTIONAL REGULATOR"/>
    <property type="match status" value="1"/>
</dbReference>
<dbReference type="EMBL" id="NKUC01000086">
    <property type="protein sequence ID" value="PYD55444.1"/>
    <property type="molecule type" value="Genomic_DNA"/>
</dbReference>
<dbReference type="InterPro" id="IPR001347">
    <property type="entry name" value="SIS_dom"/>
</dbReference>
<evidence type="ECO:0000313" key="7">
    <source>
        <dbReference type="Proteomes" id="UP000248257"/>
    </source>
</evidence>
<dbReference type="GO" id="GO:1901135">
    <property type="term" value="P:carbohydrate derivative metabolic process"/>
    <property type="evidence" value="ECO:0007669"/>
    <property type="project" value="InterPro"/>
</dbReference>
<dbReference type="GO" id="GO:0003700">
    <property type="term" value="F:DNA-binding transcription factor activity"/>
    <property type="evidence" value="ECO:0007669"/>
    <property type="project" value="InterPro"/>
</dbReference>
<dbReference type="SUPFAM" id="SSF53697">
    <property type="entry name" value="SIS domain"/>
    <property type="match status" value="1"/>
</dbReference>
<dbReference type="GO" id="GO:0003677">
    <property type="term" value="F:DNA binding"/>
    <property type="evidence" value="ECO:0007669"/>
    <property type="project" value="UniProtKB-KW"/>
</dbReference>
<evidence type="ECO:0000313" key="6">
    <source>
        <dbReference type="EMBL" id="PYD55444.1"/>
    </source>
</evidence>
<evidence type="ECO:0000256" key="2">
    <source>
        <dbReference type="ARBA" id="ARBA00023125"/>
    </source>
</evidence>
<keyword evidence="2" id="KW-0238">DNA-binding</keyword>
<gene>
    <name evidence="6" type="ORF">CFR75_16580</name>
</gene>
<dbReference type="PANTHER" id="PTHR30514">
    <property type="entry name" value="GLUCOKINASE"/>
    <property type="match status" value="1"/>
</dbReference>
<dbReference type="InterPro" id="IPR036388">
    <property type="entry name" value="WH-like_DNA-bd_sf"/>
</dbReference>
<comment type="caution">
    <text evidence="6">The sequence shown here is derived from an EMBL/GenBank/DDBJ whole genome shotgun (WGS) entry which is preliminary data.</text>
</comment>
<dbReference type="Gene3D" id="3.40.50.10490">
    <property type="entry name" value="Glucose-6-phosphate isomerase like protein, domain 1"/>
    <property type="match status" value="1"/>
</dbReference>
<evidence type="ECO:0000256" key="1">
    <source>
        <dbReference type="ARBA" id="ARBA00023015"/>
    </source>
</evidence>
<keyword evidence="3" id="KW-0804">Transcription</keyword>
<dbReference type="OrthoDB" id="3574600at2"/>
<dbReference type="PROSITE" id="PS51464">
    <property type="entry name" value="SIS"/>
    <property type="match status" value="1"/>
</dbReference>
<name>A0A318PEQ7_KOMXY</name>
<dbReference type="RefSeq" id="WP_082770959.1">
    <property type="nucleotide sequence ID" value="NZ_CBCRXN010000115.1"/>
</dbReference>
<dbReference type="InterPro" id="IPR009057">
    <property type="entry name" value="Homeodomain-like_sf"/>
</dbReference>
<dbReference type="Pfam" id="PF01380">
    <property type="entry name" value="SIS"/>
    <property type="match status" value="1"/>
</dbReference>
<dbReference type="GO" id="GO:0097367">
    <property type="term" value="F:carbohydrate derivative binding"/>
    <property type="evidence" value="ECO:0007669"/>
    <property type="project" value="InterPro"/>
</dbReference>
<keyword evidence="7" id="KW-1185">Reference proteome</keyword>
<dbReference type="PROSITE" id="PS51071">
    <property type="entry name" value="HTH_RPIR"/>
    <property type="match status" value="1"/>
</dbReference>
<proteinExistence type="predicted"/>
<dbReference type="AlphaFoldDB" id="A0A318PEQ7"/>
<keyword evidence="1" id="KW-0805">Transcription regulation</keyword>
<dbReference type="SUPFAM" id="SSF46689">
    <property type="entry name" value="Homeodomain-like"/>
    <property type="match status" value="1"/>
</dbReference>
<evidence type="ECO:0000259" key="5">
    <source>
        <dbReference type="PROSITE" id="PS51464"/>
    </source>
</evidence>
<dbReference type="InterPro" id="IPR000281">
    <property type="entry name" value="HTH_RpiR"/>
</dbReference>
<dbReference type="CDD" id="cd05013">
    <property type="entry name" value="SIS_RpiR"/>
    <property type="match status" value="1"/>
</dbReference>
<dbReference type="InterPro" id="IPR047640">
    <property type="entry name" value="RpiR-like"/>
</dbReference>
<organism evidence="6 7">
    <name type="scientific">Komagataeibacter xylinus</name>
    <name type="common">Gluconacetobacter xylinus</name>
    <dbReference type="NCBI Taxonomy" id="28448"/>
    <lineage>
        <taxon>Bacteria</taxon>
        <taxon>Pseudomonadati</taxon>
        <taxon>Pseudomonadota</taxon>
        <taxon>Alphaproteobacteria</taxon>
        <taxon>Acetobacterales</taxon>
        <taxon>Acetobacteraceae</taxon>
        <taxon>Komagataeibacter</taxon>
    </lineage>
</organism>
<dbReference type="Proteomes" id="UP000248257">
    <property type="component" value="Unassembled WGS sequence"/>
</dbReference>
<dbReference type="Gene3D" id="1.10.10.10">
    <property type="entry name" value="Winged helix-like DNA-binding domain superfamily/Winged helix DNA-binding domain"/>
    <property type="match status" value="1"/>
</dbReference>
<evidence type="ECO:0000259" key="4">
    <source>
        <dbReference type="PROSITE" id="PS51071"/>
    </source>
</evidence>
<protein>
    <recommendedName>
        <fullName evidence="8">MurR/RpiR family transcriptional regulator</fullName>
    </recommendedName>
</protein>
<evidence type="ECO:0000256" key="3">
    <source>
        <dbReference type="ARBA" id="ARBA00023163"/>
    </source>
</evidence>
<sequence length="276" mass="31210">MSVKEEIISKGKSLTRAELKVLRAIVDYYPKSVLGTMSSIAMISNVSLPTVSRTITKLGYENYDIFRRAVVDEVGGEIFSPLRSLKTQPSDQDDIASSQKTFLSDLFTILNDFKDGQLPESLQRAVAMIVDEKRTVYCMGGRASRHLASLACHYFRLVRPRVISIFSQFDEEYMADVQKEDILVVFDYRRYQSSTIDVAQFFHNKKARIILFTDTWQSPISKFSDIVFSAHIELSSPLGTMVPGLIQVEMLAAALLSETRSNVAGRMQEIEEIPNR</sequence>
<dbReference type="InterPro" id="IPR046348">
    <property type="entry name" value="SIS_dom_sf"/>
</dbReference>
<dbReference type="STRING" id="1220579.GCA_001571345_03360"/>